<evidence type="ECO:0000256" key="6">
    <source>
        <dbReference type="ARBA" id="ARBA00023277"/>
    </source>
</evidence>
<protein>
    <recommendedName>
        <fullName evidence="11">Endo-1,3-beta-glucanase btgC</fullName>
    </recommendedName>
    <alternativeName>
        <fullName evidence="10">Laminarinase btgC</fullName>
    </alternativeName>
</protein>
<evidence type="ECO:0000256" key="7">
    <source>
        <dbReference type="ARBA" id="ARBA00023316"/>
    </source>
</evidence>
<reference evidence="14 15" key="1">
    <citation type="journal article" date="2018" name="Front. Microbiol.">
        <title>Phylogeny of Vibrio vulnificus from the Analysis of the Core-Genome: Implications for Intra-Species Taxonomy.</title>
        <authorList>
            <person name="Roig F.J."/>
            <person name="Gonzalez-Candelas F."/>
            <person name="Sanjuan E."/>
            <person name="Fouz B."/>
            <person name="Feil E.J."/>
            <person name="Llorens C."/>
            <person name="Baker-Austin C."/>
            <person name="Oliver J.D."/>
            <person name="Danin-Poleg Y."/>
            <person name="Gibas C.J."/>
            <person name="Kashi Y."/>
            <person name="Gulig P.A."/>
            <person name="Morrison S.S."/>
            <person name="Amaro C."/>
        </authorList>
    </citation>
    <scope>NUCLEOTIDE SEQUENCE [LARGE SCALE GENOMIC DNA]</scope>
    <source>
        <strain evidence="14 15">CECT4608</strain>
    </source>
</reference>
<keyword evidence="5" id="KW-0325">Glycoprotein</keyword>
<proteinExistence type="predicted"/>
<keyword evidence="8" id="KW-0624">Polysaccharide degradation</keyword>
<dbReference type="PANTHER" id="PTHR16631:SF17">
    <property type="entry name" value="GLUCAN ENDO-1,3-BETA-GLUCOSIDASE BTGC"/>
    <property type="match status" value="1"/>
</dbReference>
<evidence type="ECO:0000313" key="15">
    <source>
        <dbReference type="Proteomes" id="UP000237466"/>
    </source>
</evidence>
<accession>A0A2S3R0N6</accession>
<dbReference type="InterPro" id="IPR050732">
    <property type="entry name" value="Beta-glucan_modifiers"/>
</dbReference>
<comment type="function">
    <text evidence="9">Glucanases play a role in cell expansion during growth, in cell-cell fusion during mating, and in spore release during sporulation. This enzyme may be involved in beta-glucan degradation. Active on laminarin and lichenan.</text>
</comment>
<evidence type="ECO:0000256" key="3">
    <source>
        <dbReference type="ARBA" id="ARBA00022801"/>
    </source>
</evidence>
<evidence type="ECO:0000256" key="4">
    <source>
        <dbReference type="ARBA" id="ARBA00023136"/>
    </source>
</evidence>
<keyword evidence="6" id="KW-0119">Carbohydrate metabolism</keyword>
<dbReference type="InterPro" id="IPR008979">
    <property type="entry name" value="Galactose-bd-like_sf"/>
</dbReference>
<feature type="chain" id="PRO_5015515230" description="Endo-1,3-beta-glucanase btgC" evidence="13">
    <location>
        <begin position="23"/>
        <end position="615"/>
    </location>
</feature>
<evidence type="ECO:0000256" key="2">
    <source>
        <dbReference type="ARBA" id="ARBA00022475"/>
    </source>
</evidence>
<keyword evidence="4" id="KW-0472">Membrane</keyword>
<dbReference type="GO" id="GO:0042973">
    <property type="term" value="F:glucan endo-1,3-beta-D-glucosidase activity"/>
    <property type="evidence" value="ECO:0007669"/>
    <property type="project" value="TreeGrafter"/>
</dbReference>
<dbReference type="SUPFAM" id="SSF51445">
    <property type="entry name" value="(Trans)glycosidases"/>
    <property type="match status" value="1"/>
</dbReference>
<dbReference type="GO" id="GO:0009986">
    <property type="term" value="C:cell surface"/>
    <property type="evidence" value="ECO:0007669"/>
    <property type="project" value="TreeGrafter"/>
</dbReference>
<keyword evidence="7" id="KW-0961">Cell wall biogenesis/degradation</keyword>
<comment type="caution">
    <text evidence="14">The sequence shown here is derived from an EMBL/GenBank/DDBJ whole genome shotgun (WGS) entry which is preliminary data.</text>
</comment>
<dbReference type="Proteomes" id="UP000237466">
    <property type="component" value="Unassembled WGS sequence"/>
</dbReference>
<name>A0A2S3R0N6_VIBVL</name>
<dbReference type="PROSITE" id="PS51257">
    <property type="entry name" value="PROKAR_LIPOPROTEIN"/>
    <property type="match status" value="1"/>
</dbReference>
<keyword evidence="3" id="KW-0378">Hydrolase</keyword>
<organism evidence="14 15">
    <name type="scientific">Vibrio vulnificus</name>
    <dbReference type="NCBI Taxonomy" id="672"/>
    <lineage>
        <taxon>Bacteria</taxon>
        <taxon>Pseudomonadati</taxon>
        <taxon>Pseudomonadota</taxon>
        <taxon>Gammaproteobacteria</taxon>
        <taxon>Vibrionales</taxon>
        <taxon>Vibrionaceae</taxon>
        <taxon>Vibrio</taxon>
    </lineage>
</organism>
<dbReference type="GO" id="GO:0071555">
    <property type="term" value="P:cell wall organization"/>
    <property type="evidence" value="ECO:0007669"/>
    <property type="project" value="UniProtKB-KW"/>
</dbReference>
<gene>
    <name evidence="14" type="ORF">CRN52_15310</name>
</gene>
<dbReference type="RefSeq" id="WP_103200693.1">
    <property type="nucleotide sequence ID" value="NZ_JASMUA010000001.1"/>
</dbReference>
<sequence length="615" mass="66682">MNLMKNIIKSALLLGFSSLLVACGSDSKTEADSNTGTPNEVVLAPQPAPEGNYPTARNGEPLLGNANYPAISYGAFRTTERTEANVPSVAELKEDLRLMEAMGIKVLRTYNTQGFSDTANLLIAIDELMAEDENFEMYVMLGIWIDALNSWTSNPIDPTQNNPANYAEVAKAIEMVNAYPEIIKVLAVGNEAMVHWAPYHVTPTIILEHVNTLREKRDNGEIPANVWITSSDNFASWAGQGDYNHPDLAKLVEAVDYISLHSYPFHDTHYANAFWLVPEDEQSLTTIEKVDAAMLRAKQHLLSQVKLVQDYLAGLGVNKQIHIGETGWASETNVMYGDEGSKAADEYKQKAFFDLMRAWSQEFGASLFFFQAFDEPWKGAADNPGDSEKHFGLIDINGNAKYVIWDLVDAGAFDGITRAGLNIVKSHGGVEQNVLDSVLAPNAKPVVDQPSDADQFIVLDSALLTGGEAIAWEGTAYLAAEAGVLTLTTPPTAGTAKDWGWGAGVVLAGQAGANLTGFENGSLSFEIKGTTGSVLNIGFQTGLWGNNDRPQTNNFVVFGPTGRAISTEWTAYTIPMSELIKGNPDFSDVTSLIYFSGTADIDGGVVEVRNVVFNK</sequence>
<evidence type="ECO:0000256" key="11">
    <source>
        <dbReference type="ARBA" id="ARBA00043078"/>
    </source>
</evidence>
<evidence type="ECO:0000256" key="1">
    <source>
        <dbReference type="ARBA" id="ARBA00004236"/>
    </source>
</evidence>
<dbReference type="GO" id="GO:0000272">
    <property type="term" value="P:polysaccharide catabolic process"/>
    <property type="evidence" value="ECO:0007669"/>
    <property type="project" value="UniProtKB-KW"/>
</dbReference>
<dbReference type="EMBL" id="PDGH01000111">
    <property type="protein sequence ID" value="POB46046.1"/>
    <property type="molecule type" value="Genomic_DNA"/>
</dbReference>
<feature type="region of interest" description="Disordered" evidence="12">
    <location>
        <begin position="27"/>
        <end position="46"/>
    </location>
</feature>
<dbReference type="SUPFAM" id="SSF49785">
    <property type="entry name" value="Galactose-binding domain-like"/>
    <property type="match status" value="1"/>
</dbReference>
<dbReference type="PANTHER" id="PTHR16631">
    <property type="entry name" value="GLUCAN 1,3-BETA-GLUCOSIDASE"/>
    <property type="match status" value="1"/>
</dbReference>
<dbReference type="Gene3D" id="3.20.20.80">
    <property type="entry name" value="Glycosidases"/>
    <property type="match status" value="1"/>
</dbReference>
<dbReference type="Gene3D" id="2.60.120.430">
    <property type="entry name" value="Galactose-binding lectin"/>
    <property type="match status" value="1"/>
</dbReference>
<evidence type="ECO:0000256" key="5">
    <source>
        <dbReference type="ARBA" id="ARBA00023180"/>
    </source>
</evidence>
<evidence type="ECO:0000256" key="12">
    <source>
        <dbReference type="SAM" id="MobiDB-lite"/>
    </source>
</evidence>
<evidence type="ECO:0000256" key="9">
    <source>
        <dbReference type="ARBA" id="ARBA00037649"/>
    </source>
</evidence>
<keyword evidence="13" id="KW-0732">Signal</keyword>
<keyword evidence="2" id="KW-1003">Cell membrane</keyword>
<evidence type="ECO:0000313" key="14">
    <source>
        <dbReference type="EMBL" id="POB46046.1"/>
    </source>
</evidence>
<dbReference type="GO" id="GO:0005576">
    <property type="term" value="C:extracellular region"/>
    <property type="evidence" value="ECO:0007669"/>
    <property type="project" value="TreeGrafter"/>
</dbReference>
<dbReference type="InterPro" id="IPR017853">
    <property type="entry name" value="GH"/>
</dbReference>
<dbReference type="GO" id="GO:0005886">
    <property type="term" value="C:plasma membrane"/>
    <property type="evidence" value="ECO:0007669"/>
    <property type="project" value="UniProtKB-SubCell"/>
</dbReference>
<comment type="subcellular location">
    <subcellularLocation>
        <location evidence="1">Cell membrane</location>
    </subcellularLocation>
</comment>
<dbReference type="AlphaFoldDB" id="A0A2S3R0N6"/>
<evidence type="ECO:0000256" key="8">
    <source>
        <dbReference type="ARBA" id="ARBA00023326"/>
    </source>
</evidence>
<evidence type="ECO:0000256" key="13">
    <source>
        <dbReference type="SAM" id="SignalP"/>
    </source>
</evidence>
<evidence type="ECO:0000256" key="10">
    <source>
        <dbReference type="ARBA" id="ARBA00042373"/>
    </source>
</evidence>
<feature type="signal peptide" evidence="13">
    <location>
        <begin position="1"/>
        <end position="22"/>
    </location>
</feature>